<evidence type="ECO:0000256" key="1">
    <source>
        <dbReference type="ARBA" id="ARBA00005298"/>
    </source>
</evidence>
<evidence type="ECO:0000256" key="2">
    <source>
        <dbReference type="ARBA" id="ARBA00038766"/>
    </source>
</evidence>
<feature type="compositionally biased region" description="Low complexity" evidence="3">
    <location>
        <begin position="363"/>
        <end position="372"/>
    </location>
</feature>
<gene>
    <name evidence="5" type="ORF">SLS58_006221</name>
</gene>
<dbReference type="SUPFAM" id="SSF81296">
    <property type="entry name" value="E set domains"/>
    <property type="match status" value="1"/>
</dbReference>
<evidence type="ECO:0000313" key="5">
    <source>
        <dbReference type="EMBL" id="KAL1641319.1"/>
    </source>
</evidence>
<dbReference type="Proteomes" id="UP001521184">
    <property type="component" value="Unassembled WGS sequence"/>
</dbReference>
<comment type="subunit">
    <text evidence="2">Interacts with hulA.</text>
</comment>
<dbReference type="EMBL" id="JAKEKT020000041">
    <property type="protein sequence ID" value="KAL1641319.1"/>
    <property type="molecule type" value="Genomic_DNA"/>
</dbReference>
<dbReference type="InterPro" id="IPR011021">
    <property type="entry name" value="Arrestin-like_N"/>
</dbReference>
<evidence type="ECO:0000259" key="4">
    <source>
        <dbReference type="Pfam" id="PF00339"/>
    </source>
</evidence>
<dbReference type="PANTHER" id="PTHR11188:SF17">
    <property type="entry name" value="FI21816P1"/>
    <property type="match status" value="1"/>
</dbReference>
<dbReference type="Pfam" id="PF00339">
    <property type="entry name" value="Arrestin_N"/>
    <property type="match status" value="1"/>
</dbReference>
<proteinExistence type="inferred from homology"/>
<comment type="similarity">
    <text evidence="1">Belongs to the arrestin family.</text>
</comment>
<dbReference type="InterPro" id="IPR014756">
    <property type="entry name" value="Ig_E-set"/>
</dbReference>
<protein>
    <recommendedName>
        <fullName evidence="4">Arrestin-like N-terminal domain-containing protein</fullName>
    </recommendedName>
</protein>
<comment type="caution">
    <text evidence="5">The sequence shown here is derived from an EMBL/GenBank/DDBJ whole genome shotgun (WGS) entry which is preliminary data.</text>
</comment>
<sequence>MSLAIHKPAVALASLREVLHALRWFRRFPRSRDNGIRHPKKNMAPTGSDKCLRLSLDTHDIVFRRKHRDGQKLLVHGEVVFCTQTPAAIKSVKVALHGVRKVHWLTNTLQPQTVRQKDIIFSQDRLLYGLVKGTGKANKAAPGLYTWPFTFTLPSSLPESIPWLPLDTYIRYSICAEIGIGSGVFTKTLRTSEPLRLIKSPSFFIDELEFAPDITQQTVHIALPTSQLDATVTLPQPYQPTDNGGGVLETTFALTPLLRDSATTPDTTTKTPSSNPHRSITLSLELLQNVHLVTTDKRGEPHRGTKCIRSVAEVSRSVAESRLMTTTATKAMATAAAAAACDGIEQPRGNLDGKDGCGGGSNSHGNTTSTSTPTPPTTCFDLTLPLPMAPYALVQSVHDGEKIRVRYTLRAKVSVEDDQGAKGTREMTYRIREIGWGL</sequence>
<dbReference type="InterPro" id="IPR050357">
    <property type="entry name" value="Arrestin_domain-protein"/>
</dbReference>
<organism evidence="5 6">
    <name type="scientific">Diplodia intermedia</name>
    <dbReference type="NCBI Taxonomy" id="856260"/>
    <lineage>
        <taxon>Eukaryota</taxon>
        <taxon>Fungi</taxon>
        <taxon>Dikarya</taxon>
        <taxon>Ascomycota</taxon>
        <taxon>Pezizomycotina</taxon>
        <taxon>Dothideomycetes</taxon>
        <taxon>Dothideomycetes incertae sedis</taxon>
        <taxon>Botryosphaeriales</taxon>
        <taxon>Botryosphaeriaceae</taxon>
        <taxon>Diplodia</taxon>
    </lineage>
</organism>
<name>A0ABR3TNP7_9PEZI</name>
<reference evidence="5 6" key="1">
    <citation type="journal article" date="2023" name="Plant Dis.">
        <title>First Report of Diplodia intermedia Causing Canker and Dieback Diseases on Apple Trees in Canada.</title>
        <authorList>
            <person name="Ellouze W."/>
            <person name="Ilyukhin E."/>
            <person name="Sulman M."/>
            <person name="Ali S."/>
        </authorList>
    </citation>
    <scope>NUCLEOTIDE SEQUENCE [LARGE SCALE GENOMIC DNA]</scope>
    <source>
        <strain evidence="5 6">M45-28</strain>
    </source>
</reference>
<dbReference type="Gene3D" id="2.60.40.640">
    <property type="match status" value="1"/>
</dbReference>
<feature type="region of interest" description="Disordered" evidence="3">
    <location>
        <begin position="345"/>
        <end position="378"/>
    </location>
</feature>
<dbReference type="PANTHER" id="PTHR11188">
    <property type="entry name" value="ARRESTIN DOMAIN CONTAINING PROTEIN"/>
    <property type="match status" value="1"/>
</dbReference>
<feature type="domain" description="Arrestin-like N-terminal" evidence="4">
    <location>
        <begin position="74"/>
        <end position="178"/>
    </location>
</feature>
<keyword evidence="6" id="KW-1185">Reference proteome</keyword>
<accession>A0ABR3TNP7</accession>
<evidence type="ECO:0000313" key="6">
    <source>
        <dbReference type="Proteomes" id="UP001521184"/>
    </source>
</evidence>
<dbReference type="InterPro" id="IPR014752">
    <property type="entry name" value="Arrestin-like_C"/>
</dbReference>
<evidence type="ECO:0000256" key="3">
    <source>
        <dbReference type="SAM" id="MobiDB-lite"/>
    </source>
</evidence>